<sequence length="395" mass="43847">MKSIMPSFPDTPLAAKIAGQIAGSSQLGRIISNRRHEGRMVPSISFCSYMEACLYDEQYGYYQSGAVRVGKSGDFFTSSAIGTIMAEVIARYAADFGREYGFPVTLAEWGAGTGKLSADIAAAFRNHRSAEEMTLRPLIVENHPGHAAAAAESFRTFHRAGGGQPVVLSSVQFGEQYAKWMSDGSVLVLANELLDAFPVHRIRRRGKRLVELGVAVVPDEGFALTEMAVTDPRLADWLKRDGIFLREGQTTEICPGVRDWLFELSSRMPKGKVMIIDYGHDAEEYAAEHRMEGTLMTYWRHQASDSPLLGAGERDITAHVSFAFVKASAREAGFEVVYYDTQKQFLVDYGVFELLRNHDGMDPFGEAARRNRAVRQLLLSDSMSESFKVMVLEKK</sequence>
<evidence type="ECO:0000313" key="4">
    <source>
        <dbReference type="Proteomes" id="UP000266482"/>
    </source>
</evidence>
<dbReference type="OrthoDB" id="9794208at2"/>
<dbReference type="InterPro" id="IPR029063">
    <property type="entry name" value="SAM-dependent_MTases_sf"/>
</dbReference>
<dbReference type="Pfam" id="PF02636">
    <property type="entry name" value="Methyltransf_28"/>
    <property type="match status" value="1"/>
</dbReference>
<evidence type="ECO:0000256" key="2">
    <source>
        <dbReference type="ARBA" id="ARBA00022679"/>
    </source>
</evidence>
<gene>
    <name evidence="3" type="ORF">D3P08_04135</name>
</gene>
<dbReference type="GO" id="GO:0035243">
    <property type="term" value="F:protein-arginine omega-N symmetric methyltransferase activity"/>
    <property type="evidence" value="ECO:0007669"/>
    <property type="project" value="TreeGrafter"/>
</dbReference>
<dbReference type="EMBL" id="QXQA01000002">
    <property type="protein sequence ID" value="RIX59352.1"/>
    <property type="molecule type" value="Genomic_DNA"/>
</dbReference>
<keyword evidence="4" id="KW-1185">Reference proteome</keyword>
<accession>A0A3A1VI21</accession>
<dbReference type="Gene3D" id="3.40.50.12710">
    <property type="match status" value="1"/>
</dbReference>
<proteinExistence type="predicted"/>
<keyword evidence="1 3" id="KW-0489">Methyltransferase</keyword>
<keyword evidence="2 3" id="KW-0808">Transferase</keyword>
<dbReference type="InterPro" id="IPR003788">
    <property type="entry name" value="NDUFAF7"/>
</dbReference>
<evidence type="ECO:0000313" key="3">
    <source>
        <dbReference type="EMBL" id="RIX59352.1"/>
    </source>
</evidence>
<dbReference type="PANTHER" id="PTHR12049:SF7">
    <property type="entry name" value="PROTEIN ARGININE METHYLTRANSFERASE NDUFAF7, MITOCHONDRIAL"/>
    <property type="match status" value="1"/>
</dbReference>
<dbReference type="PANTHER" id="PTHR12049">
    <property type="entry name" value="PROTEIN ARGININE METHYLTRANSFERASE NDUFAF7, MITOCHONDRIAL"/>
    <property type="match status" value="1"/>
</dbReference>
<comment type="caution">
    <text evidence="3">The sequence shown here is derived from an EMBL/GenBank/DDBJ whole genome shotgun (WGS) entry which is preliminary data.</text>
</comment>
<dbReference type="AlphaFoldDB" id="A0A3A1VI21"/>
<dbReference type="SUPFAM" id="SSF53335">
    <property type="entry name" value="S-adenosyl-L-methionine-dependent methyltransferases"/>
    <property type="match status" value="1"/>
</dbReference>
<dbReference type="InterPro" id="IPR038375">
    <property type="entry name" value="NDUFAF7_sf"/>
</dbReference>
<dbReference type="Proteomes" id="UP000266482">
    <property type="component" value="Unassembled WGS sequence"/>
</dbReference>
<evidence type="ECO:0000256" key="1">
    <source>
        <dbReference type="ARBA" id="ARBA00022603"/>
    </source>
</evidence>
<organism evidence="3 4">
    <name type="scientific">Paenibacillus nanensis</name>
    <dbReference type="NCBI Taxonomy" id="393251"/>
    <lineage>
        <taxon>Bacteria</taxon>
        <taxon>Bacillati</taxon>
        <taxon>Bacillota</taxon>
        <taxon>Bacilli</taxon>
        <taxon>Bacillales</taxon>
        <taxon>Paenibacillaceae</taxon>
        <taxon>Paenibacillus</taxon>
    </lineage>
</organism>
<dbReference type="GO" id="GO:0032259">
    <property type="term" value="P:methylation"/>
    <property type="evidence" value="ECO:0007669"/>
    <property type="project" value="UniProtKB-KW"/>
</dbReference>
<protein>
    <submittedName>
        <fullName evidence="3">SAM-dependent methyltransferase</fullName>
    </submittedName>
</protein>
<name>A0A3A1VI21_9BACL</name>
<reference evidence="3 4" key="1">
    <citation type="submission" date="2018-09" db="EMBL/GenBank/DDBJ databases">
        <title>Paenibacillus aracenensis nov. sp. isolated from a cave in southern Spain.</title>
        <authorList>
            <person name="Jurado V."/>
            <person name="Gutierrez-Patricio S."/>
            <person name="Gonzalez-Pimentel J.L."/>
            <person name="Miller A.Z."/>
            <person name="Laiz L."/>
            <person name="Saiz-Jimenez C."/>
        </authorList>
    </citation>
    <scope>NUCLEOTIDE SEQUENCE [LARGE SCALE GENOMIC DNA]</scope>
    <source>
        <strain evidence="3 4">DSM 22867</strain>
    </source>
</reference>